<dbReference type="CDD" id="cd10017">
    <property type="entry name" value="B3_DNA"/>
    <property type="match status" value="2"/>
</dbReference>
<evidence type="ECO:0000256" key="2">
    <source>
        <dbReference type="ARBA" id="ARBA00023015"/>
    </source>
</evidence>
<evidence type="ECO:0000256" key="1">
    <source>
        <dbReference type="ARBA" id="ARBA00004123"/>
    </source>
</evidence>
<dbReference type="AlphaFoldDB" id="A0AAV3RNC4"/>
<dbReference type="PANTHER" id="PTHR31391">
    <property type="entry name" value="B3 DOMAIN-CONTAINING PROTEIN OS11G0197600-RELATED"/>
    <property type="match status" value="1"/>
</dbReference>
<evidence type="ECO:0000256" key="3">
    <source>
        <dbReference type="ARBA" id="ARBA00023125"/>
    </source>
</evidence>
<evidence type="ECO:0000313" key="8">
    <source>
        <dbReference type="EMBL" id="GAA0175812.1"/>
    </source>
</evidence>
<evidence type="ECO:0000256" key="6">
    <source>
        <dbReference type="SAM" id="MobiDB-lite"/>
    </source>
</evidence>
<dbReference type="Pfam" id="PF02362">
    <property type="entry name" value="B3"/>
    <property type="match status" value="2"/>
</dbReference>
<dbReference type="GO" id="GO:0003677">
    <property type="term" value="F:DNA binding"/>
    <property type="evidence" value="ECO:0007669"/>
    <property type="project" value="UniProtKB-KW"/>
</dbReference>
<dbReference type="Proteomes" id="UP001454036">
    <property type="component" value="Unassembled WGS sequence"/>
</dbReference>
<dbReference type="GO" id="GO:0005634">
    <property type="term" value="C:nucleus"/>
    <property type="evidence" value="ECO:0007669"/>
    <property type="project" value="UniProtKB-SubCell"/>
</dbReference>
<sequence length="390" mass="44653">MKEIPEKFAMNLREKLGEVVSLKVPSGAIWEVGLENEIDSLTLKLGWNRFIKDNGLKENDIVIFKHNGSSVFDVMFFDGKNLCEKEDSYFVRKCDHPDMAREEKRMGDKDTAEKTLGREPRRRQPPQDKVNEQVEESFEAGNASEDDNVLGKDTAVKSSGKVLRGRQPPQDKHVEQVEESFEAGNASEDDNVLKWKLSNKSCKDDLVSPSSVRKRAASDRLIRRLKRNSIAEVRLTPLEYYSNRRPVTEEEKANAEQRANAEASIESLVIVMKEYNVYRRFFLTVPCWWSNDYLPNKHVIMKLQLGGKIWPVKFNKRYTGGVIIGGWKMFSMDNSLEEGDVCLFNIISNKSDPIVMEVKIFRVVEEVVPPTPLRPTSSSCRGPTRGRKLY</sequence>
<dbReference type="InterPro" id="IPR003340">
    <property type="entry name" value="B3_DNA-bd"/>
</dbReference>
<accession>A0AAV3RNC4</accession>
<feature type="compositionally biased region" description="Acidic residues" evidence="6">
    <location>
        <begin position="133"/>
        <end position="148"/>
    </location>
</feature>
<dbReference type="InterPro" id="IPR015300">
    <property type="entry name" value="DNA-bd_pseudobarrel_sf"/>
</dbReference>
<feature type="region of interest" description="Disordered" evidence="6">
    <location>
        <begin position="101"/>
        <end position="185"/>
    </location>
</feature>
<dbReference type="SUPFAM" id="SSF101936">
    <property type="entry name" value="DNA-binding pseudobarrel domain"/>
    <property type="match status" value="2"/>
</dbReference>
<dbReference type="Gene3D" id="2.40.330.10">
    <property type="entry name" value="DNA-binding pseudobarrel domain"/>
    <property type="match status" value="2"/>
</dbReference>
<keyword evidence="3" id="KW-0238">DNA-binding</keyword>
<keyword evidence="9" id="KW-1185">Reference proteome</keyword>
<name>A0AAV3RNC4_LITER</name>
<gene>
    <name evidence="8" type="ORF">LIER_41981</name>
</gene>
<evidence type="ECO:0000313" key="9">
    <source>
        <dbReference type="Proteomes" id="UP001454036"/>
    </source>
</evidence>
<evidence type="ECO:0000256" key="4">
    <source>
        <dbReference type="ARBA" id="ARBA00023163"/>
    </source>
</evidence>
<dbReference type="PROSITE" id="PS50863">
    <property type="entry name" value="B3"/>
    <property type="match status" value="2"/>
</dbReference>
<dbReference type="PANTHER" id="PTHR31391:SF157">
    <property type="entry name" value="B3 DOMAIN-CONTAINING PROTEIN REM16"/>
    <property type="match status" value="1"/>
</dbReference>
<proteinExistence type="predicted"/>
<dbReference type="InterPro" id="IPR044837">
    <property type="entry name" value="REM16-like"/>
</dbReference>
<keyword evidence="2" id="KW-0805">Transcription regulation</keyword>
<comment type="subcellular location">
    <subcellularLocation>
        <location evidence="1">Nucleus</location>
    </subcellularLocation>
</comment>
<dbReference type="EMBL" id="BAABME010027584">
    <property type="protein sequence ID" value="GAA0175812.1"/>
    <property type="molecule type" value="Genomic_DNA"/>
</dbReference>
<feature type="compositionally biased region" description="Basic and acidic residues" evidence="6">
    <location>
        <begin position="101"/>
        <end position="119"/>
    </location>
</feature>
<organism evidence="8 9">
    <name type="scientific">Lithospermum erythrorhizon</name>
    <name type="common">Purple gromwell</name>
    <name type="synonym">Lithospermum officinale var. erythrorhizon</name>
    <dbReference type="NCBI Taxonomy" id="34254"/>
    <lineage>
        <taxon>Eukaryota</taxon>
        <taxon>Viridiplantae</taxon>
        <taxon>Streptophyta</taxon>
        <taxon>Embryophyta</taxon>
        <taxon>Tracheophyta</taxon>
        <taxon>Spermatophyta</taxon>
        <taxon>Magnoliopsida</taxon>
        <taxon>eudicotyledons</taxon>
        <taxon>Gunneridae</taxon>
        <taxon>Pentapetalae</taxon>
        <taxon>asterids</taxon>
        <taxon>lamiids</taxon>
        <taxon>Boraginales</taxon>
        <taxon>Boraginaceae</taxon>
        <taxon>Boraginoideae</taxon>
        <taxon>Lithospermeae</taxon>
        <taxon>Lithospermum</taxon>
    </lineage>
</organism>
<protein>
    <recommendedName>
        <fullName evidence="7">TF-B3 domain-containing protein</fullName>
    </recommendedName>
</protein>
<keyword evidence="4" id="KW-0804">Transcription</keyword>
<comment type="caution">
    <text evidence="8">The sequence shown here is derived from an EMBL/GenBank/DDBJ whole genome shotgun (WGS) entry which is preliminary data.</text>
</comment>
<feature type="domain" description="TF-B3" evidence="7">
    <location>
        <begin position="268"/>
        <end position="364"/>
    </location>
</feature>
<feature type="domain" description="TF-B3" evidence="7">
    <location>
        <begin position="1"/>
        <end position="80"/>
    </location>
</feature>
<keyword evidence="5" id="KW-0539">Nucleus</keyword>
<evidence type="ECO:0000256" key="5">
    <source>
        <dbReference type="ARBA" id="ARBA00023242"/>
    </source>
</evidence>
<evidence type="ECO:0000259" key="7">
    <source>
        <dbReference type="PROSITE" id="PS50863"/>
    </source>
</evidence>
<reference evidence="8 9" key="1">
    <citation type="submission" date="2024-01" db="EMBL/GenBank/DDBJ databases">
        <title>The complete chloroplast genome sequence of Lithospermum erythrorhizon: insights into the phylogenetic relationship among Boraginaceae species and the maternal lineages of purple gromwells.</title>
        <authorList>
            <person name="Okada T."/>
            <person name="Watanabe K."/>
        </authorList>
    </citation>
    <scope>NUCLEOTIDE SEQUENCE [LARGE SCALE GENOMIC DNA]</scope>
</reference>
<dbReference type="SMART" id="SM01019">
    <property type="entry name" value="B3"/>
    <property type="match status" value="2"/>
</dbReference>